<dbReference type="InParanoid" id="A0A286UQV8"/>
<dbReference type="GO" id="GO:0006637">
    <property type="term" value="P:acyl-CoA metabolic process"/>
    <property type="evidence" value="ECO:0007669"/>
    <property type="project" value="InterPro"/>
</dbReference>
<dbReference type="InterPro" id="IPR049449">
    <property type="entry name" value="TesB_ACOT8-like_N"/>
</dbReference>
<feature type="domain" description="Acyl-CoA thioesterase-like N-terminal HotDog" evidence="4">
    <location>
        <begin position="344"/>
        <end position="394"/>
    </location>
</feature>
<sequence>MAEIVNPIHPEMIQKLDPEFVAYYNANSADKLGPHQIPWSPSIRDTPAVAGTSKPLPVGLTKDYSLSKCLIRVFWPEDPSLKTPPEGGWPVFIFFHGGGWTLGSIDTENHFSAIMCLKAKCVVVSVDYRLGPEEKYPAAVEDAIESLDWVLNNKEELHADPSRIAVGGSSSGGNLAAILAHNAASRSPPILLTYQVLVVPVCNNTASPSGEQHASWYENRNTPALTPEKMLWFKNNYSPNPEDWKKWDNSPIFASEESFKLVPDAWIGVAELDILRDEGLAYAEKLKKAGHKVETIIYKGSPHPIMAMDALSRYDECTLRLVSDTGVDEHRNSSCNKKNGITQSLHCYFLLGASHSLPILYYVDRLREGRSYTTRFVRAAQRGKIVFMMMCSFHRPEPEHPIHQWTIPSFAPKPNEVEIDTDFYRRWRDTNGTSERMKEILEGYVQERSRSPIECTVQVEHVKEDGTRVFMHYMRARGIPKYEPAFQKCILGYMSDLAFIGVAGRTAGLKRFREGNGPNDSSADRSKTLTMSSSLDHSIFFYSDKFDCSEWILHIITSPRSGSGRGLVQGQMFTHDGTLVAITTQEGVIRSGATLPVKNKL</sequence>
<dbReference type="SUPFAM" id="SSF53474">
    <property type="entry name" value="alpha/beta-Hydrolases"/>
    <property type="match status" value="1"/>
</dbReference>
<reference evidence="6 7" key="1">
    <citation type="journal article" date="2017" name="Mol. Ecol.">
        <title>Comparative and population genomic landscape of Phellinus noxius: A hypervariable fungus causing root rot in trees.</title>
        <authorList>
            <person name="Chung C.L."/>
            <person name="Lee T.J."/>
            <person name="Akiba M."/>
            <person name="Lee H.H."/>
            <person name="Kuo T.H."/>
            <person name="Liu D."/>
            <person name="Ke H.M."/>
            <person name="Yokoi T."/>
            <person name="Roa M.B."/>
            <person name="Lu M.J."/>
            <person name="Chang Y.Y."/>
            <person name="Ann P.J."/>
            <person name="Tsai J.N."/>
            <person name="Chen C.Y."/>
            <person name="Tzean S.S."/>
            <person name="Ota Y."/>
            <person name="Hattori T."/>
            <person name="Sahashi N."/>
            <person name="Liou R.F."/>
            <person name="Kikuchi T."/>
            <person name="Tsai I.J."/>
        </authorList>
    </citation>
    <scope>NUCLEOTIDE SEQUENCE [LARGE SCALE GENOMIC DNA]</scope>
    <source>
        <strain evidence="6 7">FFPRI411160</strain>
    </source>
</reference>
<accession>A0A286UQV8</accession>
<dbReference type="AlphaFoldDB" id="A0A286UQV8"/>
<dbReference type="InterPro" id="IPR049450">
    <property type="entry name" value="ACOT8-like_C"/>
</dbReference>
<feature type="domain" description="Acyl-CoA thioesterase-like C-terminal" evidence="5">
    <location>
        <begin position="462"/>
        <end position="589"/>
    </location>
</feature>
<dbReference type="Proteomes" id="UP000217199">
    <property type="component" value="Unassembled WGS sequence"/>
</dbReference>
<dbReference type="CDD" id="cd03445">
    <property type="entry name" value="Thioesterase_II_repeat2"/>
    <property type="match status" value="1"/>
</dbReference>
<dbReference type="Pfam" id="PF13622">
    <property type="entry name" value="4HBT_3"/>
    <property type="match status" value="1"/>
</dbReference>
<keyword evidence="7" id="KW-1185">Reference proteome</keyword>
<dbReference type="FunCoup" id="A0A286UQV8">
    <property type="interactions" value="63"/>
</dbReference>
<dbReference type="GO" id="GO:0005782">
    <property type="term" value="C:peroxisomal matrix"/>
    <property type="evidence" value="ECO:0007669"/>
    <property type="project" value="UniProtKB-SubCell"/>
</dbReference>
<evidence type="ECO:0000313" key="7">
    <source>
        <dbReference type="Proteomes" id="UP000217199"/>
    </source>
</evidence>
<evidence type="ECO:0000259" key="4">
    <source>
        <dbReference type="Pfam" id="PF13622"/>
    </source>
</evidence>
<gene>
    <name evidence="6" type="ORF">PNOK_0190900</name>
</gene>
<dbReference type="InterPro" id="IPR013094">
    <property type="entry name" value="AB_hydrolase_3"/>
</dbReference>
<dbReference type="EMBL" id="NBII01000002">
    <property type="protein sequence ID" value="PAV21952.1"/>
    <property type="molecule type" value="Genomic_DNA"/>
</dbReference>
<dbReference type="Pfam" id="PF20789">
    <property type="entry name" value="4HBT_3C"/>
    <property type="match status" value="1"/>
</dbReference>
<evidence type="ECO:0000256" key="2">
    <source>
        <dbReference type="ARBA" id="ARBA00022801"/>
    </source>
</evidence>
<dbReference type="PANTHER" id="PTHR11066">
    <property type="entry name" value="ACYL-COA THIOESTERASE"/>
    <property type="match status" value="1"/>
</dbReference>
<evidence type="ECO:0000259" key="5">
    <source>
        <dbReference type="Pfam" id="PF20789"/>
    </source>
</evidence>
<proteinExistence type="inferred from homology"/>
<dbReference type="SUPFAM" id="SSF54637">
    <property type="entry name" value="Thioesterase/thiol ester dehydrase-isomerase"/>
    <property type="match status" value="2"/>
</dbReference>
<comment type="similarity">
    <text evidence="1">Belongs to the C/M/P thioester hydrolase family.</text>
</comment>
<dbReference type="InterPro" id="IPR029069">
    <property type="entry name" value="HotDog_dom_sf"/>
</dbReference>
<dbReference type="Pfam" id="PF07859">
    <property type="entry name" value="Abhydrolase_3"/>
    <property type="match status" value="1"/>
</dbReference>
<dbReference type="PANTHER" id="PTHR11066:SF34">
    <property type="entry name" value="ACYL-COENZYME A THIOESTERASE 8"/>
    <property type="match status" value="1"/>
</dbReference>
<organism evidence="6 7">
    <name type="scientific">Pyrrhoderma noxium</name>
    <dbReference type="NCBI Taxonomy" id="2282107"/>
    <lineage>
        <taxon>Eukaryota</taxon>
        <taxon>Fungi</taxon>
        <taxon>Dikarya</taxon>
        <taxon>Basidiomycota</taxon>
        <taxon>Agaricomycotina</taxon>
        <taxon>Agaricomycetes</taxon>
        <taxon>Hymenochaetales</taxon>
        <taxon>Hymenochaetaceae</taxon>
        <taxon>Pyrrhoderma</taxon>
    </lineage>
</organism>
<evidence type="ECO:0000256" key="1">
    <source>
        <dbReference type="ARBA" id="ARBA00006538"/>
    </source>
</evidence>
<protein>
    <submittedName>
        <fullName evidence="6">Lipase esterase</fullName>
    </submittedName>
</protein>
<dbReference type="InterPro" id="IPR029058">
    <property type="entry name" value="AB_hydrolase_fold"/>
</dbReference>
<dbReference type="InterPro" id="IPR003703">
    <property type="entry name" value="Acyl_CoA_thio"/>
</dbReference>
<dbReference type="Gene3D" id="2.40.160.210">
    <property type="entry name" value="Acyl-CoA thioesterase, double hotdog domain"/>
    <property type="match status" value="1"/>
</dbReference>
<comment type="caution">
    <text evidence="6">The sequence shown here is derived from an EMBL/GenBank/DDBJ whole genome shotgun (WGS) entry which is preliminary data.</text>
</comment>
<dbReference type="STRING" id="2282107.A0A286UQV8"/>
<dbReference type="GO" id="GO:0047617">
    <property type="term" value="F:fatty acyl-CoA hydrolase activity"/>
    <property type="evidence" value="ECO:0007669"/>
    <property type="project" value="InterPro"/>
</dbReference>
<dbReference type="GO" id="GO:0009062">
    <property type="term" value="P:fatty acid catabolic process"/>
    <property type="evidence" value="ECO:0007669"/>
    <property type="project" value="TreeGrafter"/>
</dbReference>
<evidence type="ECO:0000313" key="6">
    <source>
        <dbReference type="EMBL" id="PAV21952.1"/>
    </source>
</evidence>
<dbReference type="InterPro" id="IPR042171">
    <property type="entry name" value="Acyl-CoA_hotdog"/>
</dbReference>
<feature type="domain" description="Alpha/beta hydrolase fold-3" evidence="3">
    <location>
        <begin position="93"/>
        <end position="305"/>
    </location>
</feature>
<keyword evidence="2" id="KW-0378">Hydrolase</keyword>
<name>A0A286UQV8_9AGAM</name>
<dbReference type="OrthoDB" id="408631at2759"/>
<dbReference type="Gene3D" id="3.40.50.1820">
    <property type="entry name" value="alpha/beta hydrolase"/>
    <property type="match status" value="1"/>
</dbReference>
<evidence type="ECO:0000259" key="3">
    <source>
        <dbReference type="Pfam" id="PF07859"/>
    </source>
</evidence>
<dbReference type="CDD" id="cd03444">
    <property type="entry name" value="Thioesterase_II_repeat1"/>
    <property type="match status" value="1"/>
</dbReference>